<evidence type="ECO:0000313" key="3">
    <source>
        <dbReference type="EMBL" id="RUO69808.1"/>
    </source>
</evidence>
<proteinExistence type="inferred from homology"/>
<feature type="domain" description="UspA" evidence="2">
    <location>
        <begin position="2"/>
        <end position="155"/>
    </location>
</feature>
<dbReference type="Proteomes" id="UP000287022">
    <property type="component" value="Unassembled WGS sequence"/>
</dbReference>
<comment type="caution">
    <text evidence="3">The sequence shown here is derived from an EMBL/GenBank/DDBJ whole genome shotgun (WGS) entry which is preliminary data.</text>
</comment>
<evidence type="ECO:0000259" key="2">
    <source>
        <dbReference type="Pfam" id="PF00582"/>
    </source>
</evidence>
<dbReference type="Gene3D" id="3.40.50.12370">
    <property type="match status" value="1"/>
</dbReference>
<protein>
    <submittedName>
        <fullName evidence="3">Universal stress protein UspA</fullName>
    </submittedName>
</protein>
<name>A0A432Z0T8_9GAMM</name>
<dbReference type="PANTHER" id="PTHR46268">
    <property type="entry name" value="STRESS RESPONSE PROTEIN NHAX"/>
    <property type="match status" value="1"/>
</dbReference>
<dbReference type="InterPro" id="IPR006016">
    <property type="entry name" value="UspA"/>
</dbReference>
<dbReference type="Pfam" id="PF00582">
    <property type="entry name" value="Usp"/>
    <property type="match status" value="2"/>
</dbReference>
<dbReference type="PRINTS" id="PR01438">
    <property type="entry name" value="UNVRSLSTRESS"/>
</dbReference>
<feature type="domain" description="UspA" evidence="2">
    <location>
        <begin position="203"/>
        <end position="282"/>
    </location>
</feature>
<dbReference type="STRING" id="1122124.GCA_000423165_02148"/>
<evidence type="ECO:0000313" key="4">
    <source>
        <dbReference type="Proteomes" id="UP000287022"/>
    </source>
</evidence>
<dbReference type="CDD" id="cd00293">
    <property type="entry name" value="USP-like"/>
    <property type="match status" value="2"/>
</dbReference>
<evidence type="ECO:0000256" key="1">
    <source>
        <dbReference type="ARBA" id="ARBA00008791"/>
    </source>
</evidence>
<dbReference type="PANTHER" id="PTHR46268:SF6">
    <property type="entry name" value="UNIVERSAL STRESS PROTEIN UP12"/>
    <property type="match status" value="1"/>
</dbReference>
<dbReference type="AlphaFoldDB" id="A0A432Z0T8"/>
<dbReference type="EMBL" id="PIQE01000004">
    <property type="protein sequence ID" value="RUO69808.1"/>
    <property type="molecule type" value="Genomic_DNA"/>
</dbReference>
<dbReference type="SUPFAM" id="SSF52402">
    <property type="entry name" value="Adenine nucleotide alpha hydrolases-like"/>
    <property type="match status" value="2"/>
</dbReference>
<accession>A0A432Z0T8</accession>
<sequence>MTNVVSCIDAAALNDAVCDYSAWAAQQLEAPVTLLHVLEEQQRVQPDVTGNIGLGTREHLLDELAELDEKRAKLALQHGHLLLEQAAKKVQAQGVTVVTQRQRHGTLSNALLDMEDDMRLCVLGLHGEDSANQLHKVGSQLETVIRTVHRPLLLTPSSYTAPKQAMFAYDGSATASKGVETLAQSPLVKGMAVHVVMVADASSKHQEQLAWAKEQLENGGHHVSTALLQGEVEPSLHAYQKQYDIDLMVMGAFGHSRIRQFLIGSTTMKMLQESTSPVLVLR</sequence>
<organism evidence="3 4">
    <name type="scientific">Pseudidiomarina sediminum</name>
    <dbReference type="NCBI Taxonomy" id="431675"/>
    <lineage>
        <taxon>Bacteria</taxon>
        <taxon>Pseudomonadati</taxon>
        <taxon>Pseudomonadota</taxon>
        <taxon>Gammaproteobacteria</taxon>
        <taxon>Alteromonadales</taxon>
        <taxon>Idiomarinaceae</taxon>
        <taxon>Pseudidiomarina</taxon>
    </lineage>
</organism>
<comment type="similarity">
    <text evidence="1">Belongs to the universal stress protein A family.</text>
</comment>
<dbReference type="InterPro" id="IPR006015">
    <property type="entry name" value="Universal_stress_UspA"/>
</dbReference>
<reference evidence="4" key="1">
    <citation type="journal article" date="2018" name="Front. Microbiol.">
        <title>Genome-Based Analysis Reveals the Taxonomy and Diversity of the Family Idiomarinaceae.</title>
        <authorList>
            <person name="Liu Y."/>
            <person name="Lai Q."/>
            <person name="Shao Z."/>
        </authorList>
    </citation>
    <scope>NUCLEOTIDE SEQUENCE [LARGE SCALE GENOMIC DNA]</scope>
    <source>
        <strain evidence="4">c121</strain>
    </source>
</reference>
<dbReference type="RefSeq" id="WP_026860852.1">
    <property type="nucleotide sequence ID" value="NZ_PIQE01000004.1"/>
</dbReference>
<keyword evidence="4" id="KW-1185">Reference proteome</keyword>
<gene>
    <name evidence="3" type="ORF">CWI80_11360</name>
</gene>